<dbReference type="RefSeq" id="WP_013931212.1">
    <property type="nucleotide sequence ID" value="NC_015704.1"/>
</dbReference>
<keyword evidence="1" id="KW-0732">Signal</keyword>
<evidence type="ECO:0000256" key="1">
    <source>
        <dbReference type="SAM" id="SignalP"/>
    </source>
</evidence>
<feature type="signal peptide" evidence="1">
    <location>
        <begin position="1"/>
        <end position="25"/>
    </location>
</feature>
<reference evidence="3" key="1">
    <citation type="submission" date="2011-06" db="EMBL/GenBank/DDBJ databases">
        <title>The complete genome of plasmid 2 of Runella slithyformis DSM 19594.</title>
        <authorList>
            <consortium name="US DOE Joint Genome Institute (JGI-PGF)"/>
            <person name="Lucas S."/>
            <person name="Han J."/>
            <person name="Lapidus A."/>
            <person name="Bruce D."/>
            <person name="Goodwin L."/>
            <person name="Pitluck S."/>
            <person name="Peters L."/>
            <person name="Kyrpides N."/>
            <person name="Mavromatis K."/>
            <person name="Ivanova N."/>
            <person name="Ovchinnikova G."/>
            <person name="Zhang X."/>
            <person name="Misra M."/>
            <person name="Detter J.C."/>
            <person name="Tapia R."/>
            <person name="Han C."/>
            <person name="Land M."/>
            <person name="Hauser L."/>
            <person name="Markowitz V."/>
            <person name="Cheng J.-F."/>
            <person name="Hugenholtz P."/>
            <person name="Woyke T."/>
            <person name="Wu D."/>
            <person name="Tindall B."/>
            <person name="Faehrich R."/>
            <person name="Brambilla E."/>
            <person name="Klenk H.-P."/>
            <person name="Eisen J.A."/>
        </authorList>
    </citation>
    <scope>NUCLEOTIDE SEQUENCE [LARGE SCALE GENOMIC DNA]</scope>
    <source>
        <strain evidence="3">ATCC 29530 / DSM 19594 / LMG 11500 / NCIMB 11436 / LSU 4</strain>
        <plasmid evidence="3">pRUNSL02</plasmid>
    </source>
</reference>
<feature type="chain" id="PRO_5030929002" evidence="1">
    <location>
        <begin position="26"/>
        <end position="333"/>
    </location>
</feature>
<evidence type="ECO:0000313" key="2">
    <source>
        <dbReference type="EMBL" id="AEI52030.1"/>
    </source>
</evidence>
<geneLocation type="plasmid" evidence="2 3">
    <name>pRUNSL02</name>
</geneLocation>
<reference evidence="2 3" key="2">
    <citation type="journal article" date="2012" name="Stand. Genomic Sci.">
        <title>Complete genome sequence of the aquatic bacterium Runella slithyformis type strain (LSU 4(T)).</title>
        <authorList>
            <person name="Copeland A."/>
            <person name="Zhang X."/>
            <person name="Misra M."/>
            <person name="Lapidus A."/>
            <person name="Nolan M."/>
            <person name="Lucas S."/>
            <person name="Deshpande S."/>
            <person name="Cheng J.F."/>
            <person name="Tapia R."/>
            <person name="Goodwin L.A."/>
            <person name="Pitluck S."/>
            <person name="Liolios K."/>
            <person name="Pagani I."/>
            <person name="Ivanova N."/>
            <person name="Mikhailova N."/>
            <person name="Pati A."/>
            <person name="Chen A."/>
            <person name="Palaniappan K."/>
            <person name="Land M."/>
            <person name="Hauser L."/>
            <person name="Pan C."/>
            <person name="Jeffries C.D."/>
            <person name="Detter J.C."/>
            <person name="Brambilla E.M."/>
            <person name="Rohde M."/>
            <person name="Djao O.D."/>
            <person name="Goker M."/>
            <person name="Sikorski J."/>
            <person name="Tindall B.J."/>
            <person name="Woyke T."/>
            <person name="Bristow J."/>
            <person name="Eisen J.A."/>
            <person name="Markowitz V."/>
            <person name="Hugenholtz P."/>
            <person name="Kyrpides N.C."/>
            <person name="Klenk H.P."/>
            <person name="Mavromatis K."/>
        </authorList>
    </citation>
    <scope>NUCLEOTIDE SEQUENCE [LARGE SCALE GENOMIC DNA]</scope>
    <source>
        <strain evidence="3">ATCC 29530 / DSM 19594 / LMG 11500 / NCIMB 11436 / LSU 4</strain>
    </source>
</reference>
<dbReference type="Proteomes" id="UP000000493">
    <property type="component" value="Plasmid pRUNSL02"/>
</dbReference>
<organism evidence="2 3">
    <name type="scientific">Runella slithyformis (strain ATCC 29530 / DSM 19594 / LMG 11500 / NCIMB 11436 / LSU 4)</name>
    <dbReference type="NCBI Taxonomy" id="761193"/>
    <lineage>
        <taxon>Bacteria</taxon>
        <taxon>Pseudomonadati</taxon>
        <taxon>Bacteroidota</taxon>
        <taxon>Cytophagia</taxon>
        <taxon>Cytophagales</taxon>
        <taxon>Spirosomataceae</taxon>
        <taxon>Runella</taxon>
    </lineage>
</organism>
<dbReference type="EMBL" id="CP002861">
    <property type="protein sequence ID" value="AEI52030.1"/>
    <property type="molecule type" value="Genomic_DNA"/>
</dbReference>
<gene>
    <name evidence="2" type="ordered locus">Runsl_5893</name>
</gene>
<sequence>MIHLKPLKLLVLTGLLSFFQLKAHAQFVVSDPLHTAVTQLIKLLQDPSFKTLVKNVEKLKKVASGVQQFHRGTQLVSTITQTTSMLNQMANSIGKDGHIYPAEYQMIIQDFQGLTKAGTDILKDMRQSTSQNILEMNDSERMNWLNMAHERAGKFHNLVQSYYNRIRAMSMRRAGNLRDRQATAKLYDIALANVTTNPLGGNFNFNNGNEQAYDAFYPEGTSVLDNYTETEDAVKMRQAQEDFNKRLLNYQDELQIAEMKAQRIALSMKIAEGYRPIENWAGTKTVGWATPDGKEISKEEFEVIVKILGRELLVPMREELTKKYRIDEGIKLK</sequence>
<keyword evidence="3" id="KW-1185">Reference proteome</keyword>
<dbReference type="AlphaFoldDB" id="A0A7U3ZRI3"/>
<evidence type="ECO:0000313" key="3">
    <source>
        <dbReference type="Proteomes" id="UP000000493"/>
    </source>
</evidence>
<keyword evidence="2" id="KW-0614">Plasmid</keyword>
<accession>A0A7U3ZRI3</accession>
<proteinExistence type="predicted"/>
<name>A0A7U3ZRI3_RUNSL</name>
<protein>
    <submittedName>
        <fullName evidence="2">Uncharacterized protein</fullName>
    </submittedName>
</protein>
<dbReference type="KEGG" id="rsi:Runsl_5893"/>